<dbReference type="SUPFAM" id="SSF52266">
    <property type="entry name" value="SGNH hydrolase"/>
    <property type="match status" value="1"/>
</dbReference>
<dbReference type="AlphaFoldDB" id="A0A9Q0IYS8"/>
<keyword evidence="6" id="KW-1185">Reference proteome</keyword>
<dbReference type="EMBL" id="JAKUCV010007462">
    <property type="protein sequence ID" value="KAJ4823411.1"/>
    <property type="molecule type" value="Genomic_DNA"/>
</dbReference>
<keyword evidence="2" id="KW-0378">Hydrolase</keyword>
<dbReference type="OrthoDB" id="1600564at2759"/>
<reference evidence="5" key="1">
    <citation type="submission" date="2022-02" db="EMBL/GenBank/DDBJ databases">
        <authorList>
            <person name="Henning P.M."/>
            <person name="McCubbin A.G."/>
            <person name="Shore J.S."/>
        </authorList>
    </citation>
    <scope>NUCLEOTIDE SEQUENCE</scope>
    <source>
        <strain evidence="5">F60SS</strain>
        <tissue evidence="5">Leaves</tissue>
    </source>
</reference>
<reference evidence="5" key="2">
    <citation type="journal article" date="2023" name="Plants (Basel)">
        <title>Annotation of the Turnera subulata (Passifloraceae) Draft Genome Reveals the S-Locus Evolved after the Divergence of Turneroideae from Passifloroideae in a Stepwise Manner.</title>
        <authorList>
            <person name="Henning P.M."/>
            <person name="Roalson E.H."/>
            <person name="Mir W."/>
            <person name="McCubbin A.G."/>
            <person name="Shore J.S."/>
        </authorList>
    </citation>
    <scope>NUCLEOTIDE SEQUENCE</scope>
    <source>
        <strain evidence="5">F60SS</strain>
    </source>
</reference>
<dbReference type="InterPro" id="IPR001087">
    <property type="entry name" value="GDSL"/>
</dbReference>
<proteinExistence type="inferred from homology"/>
<keyword evidence="4" id="KW-0443">Lipid metabolism</keyword>
<dbReference type="InterPro" id="IPR036514">
    <property type="entry name" value="SGNH_hydro_sf"/>
</dbReference>
<comment type="caution">
    <text evidence="5">The sequence shown here is derived from an EMBL/GenBank/DDBJ whole genome shotgun (WGS) entry which is preliminary data.</text>
</comment>
<sequence>MSYFSNTVICSLMEKKTSLCLFYVLLSCCHVITDVYAAGNESPTVADKPQGSVKLFVFGDSYVDTGNWKKSSAPWKEPYGITFPGKPSGRFSDGRVLTDYIASYLGTESPVPFTQWTPARNSSLKSGMNFAYGGTGVFDTGNNAPNMNSQINFFQQMLEKAVLYTKQDLQPSIALVSSAGNDYPTYIEKTGNDQDLPAFTRTLIDQLSKNLKRIHDLGVQKIVVTSLPPLGCLPTLSSLYSYQNCSEKWNAASMFHNQMLDQEVQRLNSESTGKRAFDVLNLYSAFTSVLNQTNHIAGACLHKDLNPTIYETTLYSFK</sequence>
<evidence type="ECO:0000313" key="5">
    <source>
        <dbReference type="EMBL" id="KAJ4823411.1"/>
    </source>
</evidence>
<evidence type="ECO:0000256" key="3">
    <source>
        <dbReference type="ARBA" id="ARBA00022963"/>
    </source>
</evidence>
<organism evidence="5 6">
    <name type="scientific">Turnera subulata</name>
    <dbReference type="NCBI Taxonomy" id="218843"/>
    <lineage>
        <taxon>Eukaryota</taxon>
        <taxon>Viridiplantae</taxon>
        <taxon>Streptophyta</taxon>
        <taxon>Embryophyta</taxon>
        <taxon>Tracheophyta</taxon>
        <taxon>Spermatophyta</taxon>
        <taxon>Magnoliopsida</taxon>
        <taxon>eudicotyledons</taxon>
        <taxon>Gunneridae</taxon>
        <taxon>Pentapetalae</taxon>
        <taxon>rosids</taxon>
        <taxon>fabids</taxon>
        <taxon>Malpighiales</taxon>
        <taxon>Passifloraceae</taxon>
        <taxon>Turnera</taxon>
    </lineage>
</organism>
<dbReference type="Pfam" id="PF00657">
    <property type="entry name" value="Lipase_GDSL"/>
    <property type="match status" value="1"/>
</dbReference>
<evidence type="ECO:0000256" key="4">
    <source>
        <dbReference type="ARBA" id="ARBA00023098"/>
    </source>
</evidence>
<name>A0A9Q0IYS8_9ROSI</name>
<gene>
    <name evidence="5" type="ORF">Tsubulata_032433</name>
</gene>
<dbReference type="PANTHER" id="PTHR46020">
    <property type="entry name" value="OSJNBB0059K02.9 PROTEIN"/>
    <property type="match status" value="1"/>
</dbReference>
<protein>
    <recommendedName>
        <fullName evidence="7">SGNH hydrolase-type esterase domain-containing protein</fullName>
    </recommendedName>
</protein>
<keyword evidence="3" id="KW-0442">Lipid degradation</keyword>
<dbReference type="GO" id="GO:0016042">
    <property type="term" value="P:lipid catabolic process"/>
    <property type="evidence" value="ECO:0007669"/>
    <property type="project" value="UniProtKB-KW"/>
</dbReference>
<evidence type="ECO:0000313" key="6">
    <source>
        <dbReference type="Proteomes" id="UP001141552"/>
    </source>
</evidence>
<dbReference type="Gene3D" id="3.40.50.1110">
    <property type="entry name" value="SGNH hydrolase"/>
    <property type="match status" value="1"/>
</dbReference>
<dbReference type="Proteomes" id="UP001141552">
    <property type="component" value="Unassembled WGS sequence"/>
</dbReference>
<evidence type="ECO:0000256" key="1">
    <source>
        <dbReference type="ARBA" id="ARBA00008668"/>
    </source>
</evidence>
<comment type="similarity">
    <text evidence="1">Belongs to the 'GDSL' lipolytic enzyme family.</text>
</comment>
<evidence type="ECO:0000256" key="2">
    <source>
        <dbReference type="ARBA" id="ARBA00022801"/>
    </source>
</evidence>
<evidence type="ECO:0008006" key="7">
    <source>
        <dbReference type="Google" id="ProtNLM"/>
    </source>
</evidence>
<dbReference type="PANTHER" id="PTHR46020:SF4">
    <property type="entry name" value="OS04G0650200 PROTEIN"/>
    <property type="match status" value="1"/>
</dbReference>
<accession>A0A9Q0IYS8</accession>
<dbReference type="GO" id="GO:0016788">
    <property type="term" value="F:hydrolase activity, acting on ester bonds"/>
    <property type="evidence" value="ECO:0007669"/>
    <property type="project" value="InterPro"/>
</dbReference>